<evidence type="ECO:0000259" key="6">
    <source>
        <dbReference type="PROSITE" id="PS50863"/>
    </source>
</evidence>
<dbReference type="InterPro" id="IPR015300">
    <property type="entry name" value="DNA-bd_pseudobarrel_sf"/>
</dbReference>
<evidence type="ECO:0000256" key="5">
    <source>
        <dbReference type="ARBA" id="ARBA00023242"/>
    </source>
</evidence>
<feature type="domain" description="TF-B3" evidence="6">
    <location>
        <begin position="423"/>
        <end position="518"/>
    </location>
</feature>
<gene>
    <name evidence="7" type="ORF">POM88_035221</name>
</gene>
<protein>
    <recommendedName>
        <fullName evidence="6">TF-B3 domain-containing protein</fullName>
    </recommendedName>
</protein>
<dbReference type="InterPro" id="IPR003340">
    <property type="entry name" value="B3_DNA-bd"/>
</dbReference>
<keyword evidence="3" id="KW-0238">DNA-binding</keyword>
<reference evidence="7" key="2">
    <citation type="submission" date="2023-05" db="EMBL/GenBank/DDBJ databases">
        <authorList>
            <person name="Schelkunov M.I."/>
        </authorList>
    </citation>
    <scope>NUCLEOTIDE SEQUENCE</scope>
    <source>
        <strain evidence="7">Hsosn_3</strain>
        <tissue evidence="7">Leaf</tissue>
    </source>
</reference>
<comment type="subcellular location">
    <subcellularLocation>
        <location evidence="1">Nucleus</location>
    </subcellularLocation>
</comment>
<sequence length="518" mass="59132">MASSRSPDLPAKPIRFFKIVLSEIDSHSKLMIPRKFARIFNDNLIDSIFLNAPSGSVWSIHLERYEGKGDSKFQVLIFDPSSSEIDYPTSTDKFSFIKITNVKKRVIDIVDSTSSDDSTSFDDVVRPCKKMKTNTPCVEAKLQPEAAKGNGDQALASAEAYKSKNPFFIQSMKPSHIGDRRWPSVYVTRTFEEAYKNWKNKDKLILQVVIFRAAEENNCETKEARIRASITVKSCKKTSGTSLCMDACRKRPKLQQENENENGESASKEDKDRALASAKAFKSKNPFFINVMQPFHVNRGGTGMYITRTFEEAYKNWKRSDEVILQVAGKTWQVNCNVNLVSNQCRISRGWTGFARENSINVGDVCVFELINPSRKLFNVFIFRAANETNFERNKRRLLRIRSDAEQARMYTSVNAFKSENPFFTAKVCPSYLYGGSMSLSKKFIKRYVTKDDHCNVILQLADRRVWSVKCRVYKEHAKFDAGWPMFARESNMSVGDSCVFELIDSSKNLFNVVIVQS</sequence>
<dbReference type="GO" id="GO:0005634">
    <property type="term" value="C:nucleus"/>
    <property type="evidence" value="ECO:0007669"/>
    <property type="project" value="UniProtKB-SubCell"/>
</dbReference>
<keyword evidence="2" id="KW-0805">Transcription regulation</keyword>
<proteinExistence type="predicted"/>
<evidence type="ECO:0000313" key="8">
    <source>
        <dbReference type="Proteomes" id="UP001237642"/>
    </source>
</evidence>
<evidence type="ECO:0000256" key="3">
    <source>
        <dbReference type="ARBA" id="ARBA00023125"/>
    </source>
</evidence>
<dbReference type="GO" id="GO:0003677">
    <property type="term" value="F:DNA binding"/>
    <property type="evidence" value="ECO:0007669"/>
    <property type="project" value="UniProtKB-KW"/>
</dbReference>
<dbReference type="PANTHER" id="PTHR31391:SF143">
    <property type="entry name" value="B3 DNA-BINDING DOMAIN PROTEIN"/>
    <property type="match status" value="1"/>
</dbReference>
<evidence type="ECO:0000256" key="4">
    <source>
        <dbReference type="ARBA" id="ARBA00023163"/>
    </source>
</evidence>
<dbReference type="Gene3D" id="2.40.330.10">
    <property type="entry name" value="DNA-binding pseudobarrel domain"/>
    <property type="match status" value="3"/>
</dbReference>
<evidence type="ECO:0000313" key="7">
    <source>
        <dbReference type="EMBL" id="KAK1369129.1"/>
    </source>
</evidence>
<dbReference type="PROSITE" id="PS50863">
    <property type="entry name" value="B3"/>
    <property type="match status" value="2"/>
</dbReference>
<dbReference type="CDD" id="cd10017">
    <property type="entry name" value="B3_DNA"/>
    <property type="match status" value="2"/>
</dbReference>
<evidence type="ECO:0000256" key="2">
    <source>
        <dbReference type="ARBA" id="ARBA00023015"/>
    </source>
</evidence>
<dbReference type="Proteomes" id="UP001237642">
    <property type="component" value="Unassembled WGS sequence"/>
</dbReference>
<dbReference type="EMBL" id="JAUIZM010000008">
    <property type="protein sequence ID" value="KAK1369129.1"/>
    <property type="molecule type" value="Genomic_DNA"/>
</dbReference>
<dbReference type="SUPFAM" id="SSF101936">
    <property type="entry name" value="DNA-binding pseudobarrel domain"/>
    <property type="match status" value="3"/>
</dbReference>
<evidence type="ECO:0000256" key="1">
    <source>
        <dbReference type="ARBA" id="ARBA00004123"/>
    </source>
</evidence>
<dbReference type="InterPro" id="IPR044837">
    <property type="entry name" value="REM16-like"/>
</dbReference>
<dbReference type="Pfam" id="PF02362">
    <property type="entry name" value="B3"/>
    <property type="match status" value="2"/>
</dbReference>
<keyword evidence="5" id="KW-0539">Nucleus</keyword>
<organism evidence="7 8">
    <name type="scientific">Heracleum sosnowskyi</name>
    <dbReference type="NCBI Taxonomy" id="360622"/>
    <lineage>
        <taxon>Eukaryota</taxon>
        <taxon>Viridiplantae</taxon>
        <taxon>Streptophyta</taxon>
        <taxon>Embryophyta</taxon>
        <taxon>Tracheophyta</taxon>
        <taxon>Spermatophyta</taxon>
        <taxon>Magnoliopsida</taxon>
        <taxon>eudicotyledons</taxon>
        <taxon>Gunneridae</taxon>
        <taxon>Pentapetalae</taxon>
        <taxon>asterids</taxon>
        <taxon>campanulids</taxon>
        <taxon>Apiales</taxon>
        <taxon>Apiaceae</taxon>
        <taxon>Apioideae</taxon>
        <taxon>apioid superclade</taxon>
        <taxon>Tordylieae</taxon>
        <taxon>Tordyliinae</taxon>
        <taxon>Heracleum</taxon>
    </lineage>
</organism>
<feature type="domain" description="TF-B3" evidence="6">
    <location>
        <begin position="304"/>
        <end position="386"/>
    </location>
</feature>
<dbReference type="AlphaFoldDB" id="A0AAD8HL03"/>
<dbReference type="SMART" id="SM01019">
    <property type="entry name" value="B3"/>
    <property type="match status" value="2"/>
</dbReference>
<comment type="caution">
    <text evidence="7">The sequence shown here is derived from an EMBL/GenBank/DDBJ whole genome shotgun (WGS) entry which is preliminary data.</text>
</comment>
<keyword evidence="8" id="KW-1185">Reference proteome</keyword>
<name>A0AAD8HL03_9APIA</name>
<reference evidence="7" key="1">
    <citation type="submission" date="2023-02" db="EMBL/GenBank/DDBJ databases">
        <title>Genome of toxic invasive species Heracleum sosnowskyi carries increased number of genes despite the absence of recent whole-genome duplications.</title>
        <authorList>
            <person name="Schelkunov M."/>
            <person name="Shtratnikova V."/>
            <person name="Makarenko M."/>
            <person name="Klepikova A."/>
            <person name="Omelchenko D."/>
            <person name="Novikova G."/>
            <person name="Obukhova E."/>
            <person name="Bogdanov V."/>
            <person name="Penin A."/>
            <person name="Logacheva M."/>
        </authorList>
    </citation>
    <scope>NUCLEOTIDE SEQUENCE</scope>
    <source>
        <strain evidence="7">Hsosn_3</strain>
        <tissue evidence="7">Leaf</tissue>
    </source>
</reference>
<keyword evidence="4" id="KW-0804">Transcription</keyword>
<dbReference type="PANTHER" id="PTHR31391">
    <property type="entry name" value="B3 DOMAIN-CONTAINING PROTEIN OS11G0197600-RELATED"/>
    <property type="match status" value="1"/>
</dbReference>
<accession>A0AAD8HL03</accession>